<dbReference type="Proteomes" id="UP001589750">
    <property type="component" value="Unassembled WGS sequence"/>
</dbReference>
<keyword evidence="1" id="KW-0675">Receptor</keyword>
<dbReference type="Gene3D" id="3.30.200.20">
    <property type="entry name" value="Phosphorylase Kinase, domain 1"/>
    <property type="match status" value="1"/>
</dbReference>
<dbReference type="GO" id="GO:0016301">
    <property type="term" value="F:kinase activity"/>
    <property type="evidence" value="ECO:0007669"/>
    <property type="project" value="UniProtKB-KW"/>
</dbReference>
<evidence type="ECO:0000256" key="2">
    <source>
        <dbReference type="SAM" id="MobiDB-lite"/>
    </source>
</evidence>
<feature type="region of interest" description="Disordered" evidence="2">
    <location>
        <begin position="492"/>
        <end position="562"/>
    </location>
</feature>
<feature type="compositionally biased region" description="Acidic residues" evidence="2">
    <location>
        <begin position="296"/>
        <end position="312"/>
    </location>
</feature>
<feature type="region of interest" description="Disordered" evidence="2">
    <location>
        <begin position="378"/>
        <end position="458"/>
    </location>
</feature>
<evidence type="ECO:0000256" key="3">
    <source>
        <dbReference type="SAM" id="Phobius"/>
    </source>
</evidence>
<feature type="region of interest" description="Disordered" evidence="2">
    <location>
        <begin position="329"/>
        <end position="352"/>
    </location>
</feature>
<dbReference type="CDD" id="cd13973">
    <property type="entry name" value="PK_MviN-like"/>
    <property type="match status" value="1"/>
</dbReference>
<dbReference type="Gene3D" id="1.10.510.10">
    <property type="entry name" value="Transferase(Phosphotransferase) domain 1"/>
    <property type="match status" value="1"/>
</dbReference>
<keyword evidence="6" id="KW-1185">Reference proteome</keyword>
<feature type="compositionally biased region" description="Acidic residues" evidence="2">
    <location>
        <begin position="538"/>
        <end position="547"/>
    </location>
</feature>
<sequence length="675" mass="69376">MPHATRPGDLLGERYRLVDLLTESDGGRFWRAHDGVLERHVAIHAIRGDDARAPGLMEAARRSATVHDPRVLRVLDAEHTDEECYVVNEWGWGASLDIVVAGSGPLGARKAAWLVAEVADSVAVAHAAGVAHARLNPENVLVDRTGGIRIIGLGVDAALHGIDPAGPDAFERDIDDLAGLLYCALTARWAGPSDSLVPRAPHGGGTVLRPRQVRAGIPRPLDLVCDELLHTSPAGRHREPDAVDRSARGVADYLAAFVGDSTGMPEALLSSTPDVLPDEEQVVLPPVPVLLPHDADEPDEPAATAGDDDDTDDTGKLGRAVDLDAIEDPVVPGDEPVVADAPDGLGDPASVEEASVVDLPTEAGVPIFGEDDDVSWLERRATPAPPPPPFEAPPERPLFAPGPARTPRHPDGSRAAGRGNDEFWPWDTGAGPGTGGLPPRSFSGSGRSGGPGDDDSGEQAVVPGRTFLRLGVVIAVVVLVVVAVLVAVGIGRGGGDGEAAGDPTGSGRTSGTTASTTPAPSAQAAVLRGVTATAYDPQGDDGSENDDAAANAVDGDPETVWTTAGYNDQLGPPPGLKLGVGLLLDLGGVTSLDQVVVSFVGAPTSVSLYVTEERPASVLDLDPVTRGTADGGRLALDADGARGSYAVVWLTSLPAGDDGRFRGTVSEISVRGAAG</sequence>
<gene>
    <name evidence="5" type="ORF">ACFFRI_20400</name>
</gene>
<keyword evidence="3" id="KW-0812">Transmembrane</keyword>
<reference evidence="5 6" key="1">
    <citation type="submission" date="2024-09" db="EMBL/GenBank/DDBJ databases">
        <authorList>
            <person name="Sun Q."/>
            <person name="Mori K."/>
        </authorList>
    </citation>
    <scope>NUCLEOTIDE SEQUENCE [LARGE SCALE GENOMIC DNA]</scope>
    <source>
        <strain evidence="5 6">JCM 9626</strain>
    </source>
</reference>
<dbReference type="SMART" id="SM00220">
    <property type="entry name" value="S_TKc"/>
    <property type="match status" value="1"/>
</dbReference>
<evidence type="ECO:0000259" key="4">
    <source>
        <dbReference type="PROSITE" id="PS50011"/>
    </source>
</evidence>
<feature type="compositionally biased region" description="Pro residues" evidence="2">
    <location>
        <begin position="383"/>
        <end position="396"/>
    </location>
</feature>
<dbReference type="Pfam" id="PF00069">
    <property type="entry name" value="Pkinase"/>
    <property type="match status" value="1"/>
</dbReference>
<dbReference type="InterPro" id="IPR000719">
    <property type="entry name" value="Prot_kinase_dom"/>
</dbReference>
<keyword evidence="3" id="KW-1133">Transmembrane helix</keyword>
<dbReference type="EMBL" id="JBHMDG010000034">
    <property type="protein sequence ID" value="MFB9315418.1"/>
    <property type="molecule type" value="Genomic_DNA"/>
</dbReference>
<accession>A0ABV5KH26</accession>
<feature type="domain" description="Protein kinase" evidence="4">
    <location>
        <begin position="15"/>
        <end position="290"/>
    </location>
</feature>
<evidence type="ECO:0000313" key="5">
    <source>
        <dbReference type="EMBL" id="MFB9315418.1"/>
    </source>
</evidence>
<keyword evidence="5" id="KW-0418">Kinase</keyword>
<dbReference type="InterPro" id="IPR008979">
    <property type="entry name" value="Galactose-bd-like_sf"/>
</dbReference>
<feature type="transmembrane region" description="Helical" evidence="3">
    <location>
        <begin position="467"/>
        <end position="488"/>
    </location>
</feature>
<dbReference type="SUPFAM" id="SSF49785">
    <property type="entry name" value="Galactose-binding domain-like"/>
    <property type="match status" value="1"/>
</dbReference>
<comment type="caution">
    <text evidence="5">The sequence shown here is derived from an EMBL/GenBank/DDBJ whole genome shotgun (WGS) entry which is preliminary data.</text>
</comment>
<keyword evidence="3" id="KW-0472">Membrane</keyword>
<protein>
    <submittedName>
        <fullName evidence="5">Protein kinase family protein</fullName>
    </submittedName>
</protein>
<name>A0ABV5KH26_9ACTN</name>
<feature type="compositionally biased region" description="Low complexity" evidence="2">
    <location>
        <begin position="500"/>
        <end position="522"/>
    </location>
</feature>
<evidence type="ECO:0000256" key="1">
    <source>
        <dbReference type="ARBA" id="ARBA00023170"/>
    </source>
</evidence>
<dbReference type="RefSeq" id="WP_140009257.1">
    <property type="nucleotide sequence ID" value="NZ_JBHMDG010000034.1"/>
</dbReference>
<feature type="region of interest" description="Disordered" evidence="2">
    <location>
        <begin position="289"/>
        <end position="317"/>
    </location>
</feature>
<organism evidence="5 6">
    <name type="scientific">Nocardioides plantarum</name>
    <dbReference type="NCBI Taxonomy" id="29299"/>
    <lineage>
        <taxon>Bacteria</taxon>
        <taxon>Bacillati</taxon>
        <taxon>Actinomycetota</taxon>
        <taxon>Actinomycetes</taxon>
        <taxon>Propionibacteriales</taxon>
        <taxon>Nocardioidaceae</taxon>
        <taxon>Nocardioides</taxon>
    </lineage>
</organism>
<feature type="compositionally biased region" description="Low complexity" evidence="2">
    <location>
        <begin position="329"/>
        <end position="343"/>
    </location>
</feature>
<dbReference type="InterPro" id="IPR011009">
    <property type="entry name" value="Kinase-like_dom_sf"/>
</dbReference>
<dbReference type="PROSITE" id="PS50011">
    <property type="entry name" value="PROTEIN_KINASE_DOM"/>
    <property type="match status" value="1"/>
</dbReference>
<dbReference type="Gene3D" id="2.60.120.260">
    <property type="entry name" value="Galactose-binding domain-like"/>
    <property type="match status" value="1"/>
</dbReference>
<keyword evidence="5" id="KW-0808">Transferase</keyword>
<proteinExistence type="predicted"/>
<dbReference type="SUPFAM" id="SSF56112">
    <property type="entry name" value="Protein kinase-like (PK-like)"/>
    <property type="match status" value="1"/>
</dbReference>
<evidence type="ECO:0000313" key="6">
    <source>
        <dbReference type="Proteomes" id="UP001589750"/>
    </source>
</evidence>